<proteinExistence type="predicted"/>
<feature type="transmembrane region" description="Helical" evidence="1">
    <location>
        <begin position="12"/>
        <end position="35"/>
    </location>
</feature>
<dbReference type="AlphaFoldDB" id="A0A0N4ZBX1"/>
<dbReference type="WBParaSite" id="PTRK_0000502700.1">
    <property type="protein sequence ID" value="PTRK_0000502700.1"/>
    <property type="gene ID" value="PTRK_0000502700"/>
</dbReference>
<evidence type="ECO:0000313" key="3">
    <source>
        <dbReference type="WBParaSite" id="PTRK_0000502700.1"/>
    </source>
</evidence>
<name>A0A0N4ZBX1_PARTI</name>
<accession>A0A0N4ZBX1</accession>
<evidence type="ECO:0000256" key="1">
    <source>
        <dbReference type="SAM" id="Phobius"/>
    </source>
</evidence>
<dbReference type="Proteomes" id="UP000038045">
    <property type="component" value="Unplaced"/>
</dbReference>
<sequence>MKFSVADVAWVIKLCQVFIYSGSLSFFCSAITNVIEKLPENHERTLLSGFFVGAMFFASYSLFVIDFMLTFLRFILTRKLVRWSTGESIVWEFIKEGFTLGPILQTIIAATYCMTLKNPNINVIVLCLNFLNSAVLVLDNIYYQKQVDENNTDEFTREYLYAILKGFLYHSYPGSFMQLRVLPPRFFERRFLRYELPRHFIFDSDDDFSTNSDLDDVDLDALAEELSLFSEDGYSSYDSSLDDELEFRL</sequence>
<keyword evidence="2" id="KW-1185">Reference proteome</keyword>
<reference evidence="3" key="1">
    <citation type="submission" date="2017-02" db="UniProtKB">
        <authorList>
            <consortium name="WormBaseParasite"/>
        </authorList>
    </citation>
    <scope>IDENTIFICATION</scope>
</reference>
<keyword evidence="1" id="KW-0472">Membrane</keyword>
<feature type="transmembrane region" description="Helical" evidence="1">
    <location>
        <begin position="47"/>
        <end position="72"/>
    </location>
</feature>
<organism evidence="2 3">
    <name type="scientific">Parastrongyloides trichosuri</name>
    <name type="common">Possum-specific nematode worm</name>
    <dbReference type="NCBI Taxonomy" id="131310"/>
    <lineage>
        <taxon>Eukaryota</taxon>
        <taxon>Metazoa</taxon>
        <taxon>Ecdysozoa</taxon>
        <taxon>Nematoda</taxon>
        <taxon>Chromadorea</taxon>
        <taxon>Rhabditida</taxon>
        <taxon>Tylenchina</taxon>
        <taxon>Panagrolaimomorpha</taxon>
        <taxon>Strongyloidoidea</taxon>
        <taxon>Strongyloididae</taxon>
        <taxon>Parastrongyloides</taxon>
    </lineage>
</organism>
<keyword evidence="1" id="KW-0812">Transmembrane</keyword>
<protein>
    <submittedName>
        <fullName evidence="3">Transmembrane protein</fullName>
    </submittedName>
</protein>
<evidence type="ECO:0000313" key="2">
    <source>
        <dbReference type="Proteomes" id="UP000038045"/>
    </source>
</evidence>
<keyword evidence="1" id="KW-1133">Transmembrane helix</keyword>